<dbReference type="Gene3D" id="3.40.50.1820">
    <property type="entry name" value="alpha/beta hydrolase"/>
    <property type="match status" value="1"/>
</dbReference>
<dbReference type="Proteomes" id="UP000737171">
    <property type="component" value="Unassembled WGS sequence"/>
</dbReference>
<evidence type="ECO:0000313" key="2">
    <source>
        <dbReference type="EMBL" id="NRF69832.1"/>
    </source>
</evidence>
<dbReference type="SUPFAM" id="SSF53474">
    <property type="entry name" value="alpha/beta-Hydrolases"/>
    <property type="match status" value="1"/>
</dbReference>
<dbReference type="InterPro" id="IPR050471">
    <property type="entry name" value="AB_hydrolase"/>
</dbReference>
<feature type="domain" description="AB hydrolase-1" evidence="1">
    <location>
        <begin position="22"/>
        <end position="273"/>
    </location>
</feature>
<dbReference type="Pfam" id="PF00561">
    <property type="entry name" value="Abhydrolase_1"/>
    <property type="match status" value="1"/>
</dbReference>
<keyword evidence="2" id="KW-0378">Hydrolase</keyword>
<protein>
    <submittedName>
        <fullName evidence="2">Alpha/beta fold hydrolase</fullName>
    </submittedName>
</protein>
<reference evidence="2 3" key="1">
    <citation type="submission" date="2020-05" db="EMBL/GenBank/DDBJ databases">
        <title>Aquincola sp. isolate from soil.</title>
        <authorList>
            <person name="Han J."/>
            <person name="Kim D.-U."/>
        </authorList>
    </citation>
    <scope>NUCLEOTIDE SEQUENCE [LARGE SCALE GENOMIC DNA]</scope>
    <source>
        <strain evidence="2 3">S2</strain>
    </source>
</reference>
<dbReference type="InterPro" id="IPR029058">
    <property type="entry name" value="AB_hydrolase_fold"/>
</dbReference>
<dbReference type="EMBL" id="JABRWJ010000007">
    <property type="protein sequence ID" value="NRF69832.1"/>
    <property type="molecule type" value="Genomic_DNA"/>
</dbReference>
<comment type="caution">
    <text evidence="2">The sequence shown here is derived from an EMBL/GenBank/DDBJ whole genome shotgun (WGS) entry which is preliminary data.</text>
</comment>
<dbReference type="PANTHER" id="PTHR43433:SF5">
    <property type="entry name" value="AB HYDROLASE-1 DOMAIN-CONTAINING PROTEIN"/>
    <property type="match status" value="1"/>
</dbReference>
<sequence>MRVQANGLEFEVDDQGPPNGEPLLLIMGLGMQLIAWPDELVADLVGRGFRVIRLDNRDIGLSSHLDHLGVPSLVKAALRHALHLKVRSPYPMSAMADDALGVLDALGIARAHVCGASMGGMIAQHLAARHPQRVASLTLLMTSSGARHLPQPRMAVRQALMTRPRGPDLEAKIAHYEHLFHVIGSPAYRPDPQALRQRLERSVRRSYHPAGVVRQMVAIAADGDRSPLLRDIQAPTHVIHGEDDPLVPVGAAHDLLQKISGASRDLIPGMGHDLPQQLLPRLAAGMAMNAARV</sequence>
<gene>
    <name evidence="2" type="ORF">HLB44_22760</name>
</gene>
<evidence type="ECO:0000259" key="1">
    <source>
        <dbReference type="Pfam" id="PF00561"/>
    </source>
</evidence>
<organism evidence="2 3">
    <name type="scientific">Pseudaquabacterium terrae</name>
    <dbReference type="NCBI Taxonomy" id="2732868"/>
    <lineage>
        <taxon>Bacteria</taxon>
        <taxon>Pseudomonadati</taxon>
        <taxon>Pseudomonadota</taxon>
        <taxon>Betaproteobacteria</taxon>
        <taxon>Burkholderiales</taxon>
        <taxon>Sphaerotilaceae</taxon>
        <taxon>Pseudaquabacterium</taxon>
    </lineage>
</organism>
<keyword evidence="3" id="KW-1185">Reference proteome</keyword>
<dbReference type="GO" id="GO:0016787">
    <property type="term" value="F:hydrolase activity"/>
    <property type="evidence" value="ECO:0007669"/>
    <property type="project" value="UniProtKB-KW"/>
</dbReference>
<proteinExistence type="predicted"/>
<dbReference type="RefSeq" id="WP_173127538.1">
    <property type="nucleotide sequence ID" value="NZ_JABRWJ010000007.1"/>
</dbReference>
<dbReference type="InterPro" id="IPR000073">
    <property type="entry name" value="AB_hydrolase_1"/>
</dbReference>
<dbReference type="PANTHER" id="PTHR43433">
    <property type="entry name" value="HYDROLASE, ALPHA/BETA FOLD FAMILY PROTEIN"/>
    <property type="match status" value="1"/>
</dbReference>
<name>A0ABX2EMP0_9BURK</name>
<evidence type="ECO:0000313" key="3">
    <source>
        <dbReference type="Proteomes" id="UP000737171"/>
    </source>
</evidence>
<accession>A0ABX2EMP0</accession>